<organism evidence="5 6">
    <name type="scientific">Cardiosporidium cionae</name>
    <dbReference type="NCBI Taxonomy" id="476202"/>
    <lineage>
        <taxon>Eukaryota</taxon>
        <taxon>Sar</taxon>
        <taxon>Alveolata</taxon>
        <taxon>Apicomplexa</taxon>
        <taxon>Aconoidasida</taxon>
        <taxon>Nephromycida</taxon>
        <taxon>Cardiosporidium</taxon>
    </lineage>
</organism>
<feature type="domain" description="RecQ mediated genome instability protein 1 OB-fold" evidence="4">
    <location>
        <begin position="85"/>
        <end position="204"/>
    </location>
</feature>
<evidence type="ECO:0000313" key="5">
    <source>
        <dbReference type="EMBL" id="KAF8819949.1"/>
    </source>
</evidence>
<feature type="compositionally biased region" description="Basic residues" evidence="3">
    <location>
        <begin position="262"/>
        <end position="284"/>
    </location>
</feature>
<feature type="region of interest" description="Disordered" evidence="3">
    <location>
        <begin position="223"/>
        <end position="284"/>
    </location>
</feature>
<dbReference type="PANTHER" id="PTHR14790:SF15">
    <property type="entry name" value="RECQ-MEDIATED GENOME INSTABILITY PROTEIN 1"/>
    <property type="match status" value="1"/>
</dbReference>
<dbReference type="EMBL" id="JADAQX010000539">
    <property type="protein sequence ID" value="KAF8819949.1"/>
    <property type="molecule type" value="Genomic_DNA"/>
</dbReference>
<dbReference type="Gene3D" id="2.40.50.770">
    <property type="entry name" value="RecQ-mediated genome instability protein Rmi1, C-terminal domain"/>
    <property type="match status" value="1"/>
</dbReference>
<accession>A0ABQ7J7J4</accession>
<keyword evidence="6" id="KW-1185">Reference proteome</keyword>
<sequence>MKSTEVLSVSIKRDLIQQWCKTEWGIELSKSILEVYQEFADWSSECLKRSVMQELLEADLRKIVSSTAPEFSIANRLDGPANSKQTLLRGPILAQILDIIDIGKPRKSSTFHEVEDEFAAPEQNFSDVKKVQMLLFRINDGRQTCKAIEYQKCPVLNIEILPGTKIILSKKTPLEVRNGIILLQPEGVELLGGRISRLVEAKEAKQNVNRQLYQQAIAVDKNGLSGPPKFEPFPVEGCSSERQPDFLPHIDRPEKREDSHTKSQHRHAHPKHYHAQPKHYRKPK</sequence>
<proteinExistence type="inferred from homology"/>
<comment type="similarity">
    <text evidence="1">Belongs to the RMI1 family.</text>
</comment>
<evidence type="ECO:0000256" key="2">
    <source>
        <dbReference type="ARBA" id="ARBA00018987"/>
    </source>
</evidence>
<dbReference type="Pfam" id="PF08585">
    <property type="entry name" value="RMI1_N_C"/>
    <property type="match status" value="1"/>
</dbReference>
<protein>
    <recommendedName>
        <fullName evidence="2">RecQ-mediated genome instability protein 1</fullName>
    </recommendedName>
</protein>
<dbReference type="PANTHER" id="PTHR14790">
    <property type="entry name" value="RECQ-MEDIATED GENOME INSTABILITY PROTEIN 1 RMI1"/>
    <property type="match status" value="1"/>
</dbReference>
<evidence type="ECO:0000256" key="1">
    <source>
        <dbReference type="ARBA" id="ARBA00006395"/>
    </source>
</evidence>
<gene>
    <name evidence="5" type="ORF">IE077_003766</name>
</gene>
<comment type="caution">
    <text evidence="5">The sequence shown here is derived from an EMBL/GenBank/DDBJ whole genome shotgun (WGS) entry which is preliminary data.</text>
</comment>
<dbReference type="InterPro" id="IPR042470">
    <property type="entry name" value="RMI1_N_C_sf"/>
</dbReference>
<reference evidence="5 6" key="1">
    <citation type="journal article" date="2020" name="bioRxiv">
        <title>Metabolic contributions of an alphaproteobacterial endosymbiont in the apicomplexan Cardiosporidium cionae.</title>
        <authorList>
            <person name="Hunter E.S."/>
            <person name="Paight C.J."/>
            <person name="Lane C.E."/>
        </authorList>
    </citation>
    <scope>NUCLEOTIDE SEQUENCE [LARGE SCALE GENOMIC DNA]</scope>
    <source>
        <strain evidence="5">ESH_2018</strain>
    </source>
</reference>
<evidence type="ECO:0000313" key="6">
    <source>
        <dbReference type="Proteomes" id="UP000823046"/>
    </source>
</evidence>
<dbReference type="Proteomes" id="UP000823046">
    <property type="component" value="Unassembled WGS sequence"/>
</dbReference>
<dbReference type="InterPro" id="IPR013894">
    <property type="entry name" value="RMI1_OB"/>
</dbReference>
<feature type="compositionally biased region" description="Basic and acidic residues" evidence="3">
    <location>
        <begin position="242"/>
        <end position="261"/>
    </location>
</feature>
<evidence type="ECO:0000256" key="3">
    <source>
        <dbReference type="SAM" id="MobiDB-lite"/>
    </source>
</evidence>
<evidence type="ECO:0000259" key="4">
    <source>
        <dbReference type="Pfam" id="PF08585"/>
    </source>
</evidence>
<name>A0ABQ7J7J4_9APIC</name>